<sequence length="461" mass="49209">MRHFDLCVIGTGSGNSIVDERFADWDVAMLDDGVHFGGTCLNVGCIPTKMFVIPADYARAPEEAAPLGVHLGSPRADWPAIRDRIFGRIDAISSGGESYRQFADNVTLYRATGRFVGERTLEVAGEQITADRVVVAAGSRATMPSIPGLADAVAAGRAHTSDTVMRLDRLPASLAIIGSGFIAAEFAHVFAAYGTAVTVLARSGTMLRDLDEDLSRRATRAIEGYTDFRGTFSTQRVELVDGGVRLHGSDDAGRACSVDAEVVLVATGRVPNSDRLDAERGGIAVGPRGFIEVDAHQRTTAENVWALGDVSSPWLLKHVANHEARVVQHNLLHPDDPVESNHHAVPHAVFGHPQIAAVGLTEEQARADGRDITVAVQPYGSVAYGWALEDTDSVCKVIADRQTAEILGAHLIGPQAATLIQPLIQAMATGLDARTMARGQYWIHPALTEVIENALLALDLA</sequence>
<gene>
    <name evidence="12" type="ORF">PCC79_02460</name>
</gene>
<organism evidence="12 13">
    <name type="scientific">Propioniciclava soli</name>
    <dbReference type="NCBI Taxonomy" id="2775081"/>
    <lineage>
        <taxon>Bacteria</taxon>
        <taxon>Bacillati</taxon>
        <taxon>Actinomycetota</taxon>
        <taxon>Actinomycetes</taxon>
        <taxon>Propionibacteriales</taxon>
        <taxon>Propionibacteriaceae</taxon>
        <taxon>Propioniciclava</taxon>
    </lineage>
</organism>
<name>A0ABZ3C994_9ACTN</name>
<feature type="domain" description="Pyridine nucleotide-disulphide oxidoreductase dimerisation" evidence="10">
    <location>
        <begin position="345"/>
        <end position="454"/>
    </location>
</feature>
<dbReference type="InterPro" id="IPR023753">
    <property type="entry name" value="FAD/NAD-binding_dom"/>
</dbReference>
<dbReference type="NCBIfam" id="NF005884">
    <property type="entry name" value="PRK07846.1"/>
    <property type="match status" value="1"/>
</dbReference>
<dbReference type="InterPro" id="IPR016156">
    <property type="entry name" value="FAD/NAD-linked_Rdtase_dimer_sf"/>
</dbReference>
<dbReference type="PRINTS" id="PR00411">
    <property type="entry name" value="PNDRDTASEI"/>
</dbReference>
<dbReference type="InterPro" id="IPR036188">
    <property type="entry name" value="FAD/NAD-bd_sf"/>
</dbReference>
<accession>A0ABZ3C994</accession>
<dbReference type="SUPFAM" id="SSF51905">
    <property type="entry name" value="FAD/NAD(P)-binding domain"/>
    <property type="match status" value="1"/>
</dbReference>
<dbReference type="InterPro" id="IPR050151">
    <property type="entry name" value="Class-I_Pyr_Nuc-Dis_Oxidored"/>
</dbReference>
<evidence type="ECO:0000313" key="13">
    <source>
        <dbReference type="Proteomes" id="UP001434337"/>
    </source>
</evidence>
<dbReference type="InterPro" id="IPR001100">
    <property type="entry name" value="Pyr_nuc-diS_OxRdtase"/>
</dbReference>
<evidence type="ECO:0000259" key="10">
    <source>
        <dbReference type="Pfam" id="PF02852"/>
    </source>
</evidence>
<evidence type="ECO:0000256" key="3">
    <source>
        <dbReference type="ARBA" id="ARBA00022630"/>
    </source>
</evidence>
<dbReference type="PANTHER" id="PTHR22912">
    <property type="entry name" value="DISULFIDE OXIDOREDUCTASE"/>
    <property type="match status" value="1"/>
</dbReference>
<keyword evidence="7" id="KW-1015">Disulfide bond</keyword>
<keyword evidence="5 9" id="KW-0560">Oxidoreductase</keyword>
<dbReference type="Pfam" id="PF02852">
    <property type="entry name" value="Pyr_redox_dim"/>
    <property type="match status" value="1"/>
</dbReference>
<dbReference type="Gene3D" id="3.50.50.60">
    <property type="entry name" value="FAD/NAD(P)-binding domain"/>
    <property type="match status" value="2"/>
</dbReference>
<dbReference type="Pfam" id="PF07992">
    <property type="entry name" value="Pyr_redox_2"/>
    <property type="match status" value="1"/>
</dbReference>
<evidence type="ECO:0000259" key="11">
    <source>
        <dbReference type="Pfam" id="PF07992"/>
    </source>
</evidence>
<dbReference type="RefSeq" id="WP_342372899.1">
    <property type="nucleotide sequence ID" value="NZ_CP115965.1"/>
</dbReference>
<keyword evidence="4 9" id="KW-0274">FAD</keyword>
<feature type="domain" description="FAD/NAD(P)-binding" evidence="11">
    <location>
        <begin position="4"/>
        <end position="319"/>
    </location>
</feature>
<dbReference type="PRINTS" id="PR00368">
    <property type="entry name" value="FADPNR"/>
</dbReference>
<reference evidence="12 13" key="1">
    <citation type="journal article" date="2023" name="Environ Microbiome">
        <title>A coral-associated actinobacterium mitigates coral bleaching under heat stress.</title>
        <authorList>
            <person name="Li J."/>
            <person name="Zou Y."/>
            <person name="Li Q."/>
            <person name="Zhang J."/>
            <person name="Bourne D.G."/>
            <person name="Lyu Y."/>
            <person name="Liu C."/>
            <person name="Zhang S."/>
        </authorList>
    </citation>
    <scope>NUCLEOTIDE SEQUENCE [LARGE SCALE GENOMIC DNA]</scope>
    <source>
        <strain evidence="12 13">SCSIO 13291</strain>
    </source>
</reference>
<dbReference type="SUPFAM" id="SSF55424">
    <property type="entry name" value="FAD/NAD-linked reductases, dimerisation (C-terminal) domain"/>
    <property type="match status" value="1"/>
</dbReference>
<keyword evidence="13" id="KW-1185">Reference proteome</keyword>
<keyword evidence="8 9" id="KW-0676">Redox-active center</keyword>
<evidence type="ECO:0000256" key="5">
    <source>
        <dbReference type="ARBA" id="ARBA00023002"/>
    </source>
</evidence>
<dbReference type="PIRSF" id="PIRSF000350">
    <property type="entry name" value="Mercury_reductase_MerA"/>
    <property type="match status" value="1"/>
</dbReference>
<dbReference type="EMBL" id="CP115965">
    <property type="protein sequence ID" value="WZW99088.1"/>
    <property type="molecule type" value="Genomic_DNA"/>
</dbReference>
<proteinExistence type="inferred from homology"/>
<evidence type="ECO:0000256" key="6">
    <source>
        <dbReference type="ARBA" id="ARBA00023027"/>
    </source>
</evidence>
<evidence type="ECO:0000256" key="8">
    <source>
        <dbReference type="ARBA" id="ARBA00023284"/>
    </source>
</evidence>
<keyword evidence="3 9" id="KW-0285">Flavoprotein</keyword>
<dbReference type="Gene3D" id="3.30.390.30">
    <property type="match status" value="1"/>
</dbReference>
<protein>
    <submittedName>
        <fullName evidence="12">Mycothione reductase</fullName>
        <ecNumber evidence="12">1.8.1.15</ecNumber>
    </submittedName>
</protein>
<evidence type="ECO:0000256" key="2">
    <source>
        <dbReference type="ARBA" id="ARBA00007532"/>
    </source>
</evidence>
<evidence type="ECO:0000313" key="12">
    <source>
        <dbReference type="EMBL" id="WZW99088.1"/>
    </source>
</evidence>
<dbReference type="Proteomes" id="UP001434337">
    <property type="component" value="Chromosome"/>
</dbReference>
<dbReference type="EC" id="1.8.1.15" evidence="12"/>
<comment type="cofactor">
    <cofactor evidence="1">
        <name>FAD</name>
        <dbReference type="ChEBI" id="CHEBI:57692"/>
    </cofactor>
</comment>
<evidence type="ECO:0000256" key="7">
    <source>
        <dbReference type="ARBA" id="ARBA00023157"/>
    </source>
</evidence>
<dbReference type="GO" id="GO:0050627">
    <property type="term" value="F:mycothione reductase [NAD(P)H] activity"/>
    <property type="evidence" value="ECO:0007669"/>
    <property type="project" value="UniProtKB-EC"/>
</dbReference>
<dbReference type="PROSITE" id="PS00076">
    <property type="entry name" value="PYRIDINE_REDOX_1"/>
    <property type="match status" value="1"/>
</dbReference>
<keyword evidence="6" id="KW-0520">NAD</keyword>
<comment type="similarity">
    <text evidence="2 9">Belongs to the class-I pyridine nucleotide-disulfide oxidoreductase family.</text>
</comment>
<dbReference type="InterPro" id="IPR004099">
    <property type="entry name" value="Pyr_nucl-diS_OxRdtase_dimer"/>
</dbReference>
<evidence type="ECO:0000256" key="1">
    <source>
        <dbReference type="ARBA" id="ARBA00001974"/>
    </source>
</evidence>
<evidence type="ECO:0000256" key="9">
    <source>
        <dbReference type="RuleBase" id="RU003691"/>
    </source>
</evidence>
<dbReference type="InterPro" id="IPR012999">
    <property type="entry name" value="Pyr_OxRdtase_I_AS"/>
</dbReference>
<dbReference type="PANTHER" id="PTHR22912:SF217">
    <property type="entry name" value="DIHYDROLIPOYL DEHYDROGENASE"/>
    <property type="match status" value="1"/>
</dbReference>
<evidence type="ECO:0000256" key="4">
    <source>
        <dbReference type="ARBA" id="ARBA00022827"/>
    </source>
</evidence>